<dbReference type="InterPro" id="IPR011701">
    <property type="entry name" value="MFS"/>
</dbReference>
<reference evidence="7 8" key="1">
    <citation type="submission" date="2018-05" db="EMBL/GenBank/DDBJ databases">
        <title>Genomic Encyclopedia of Type Strains, Phase IV (KMG-IV): sequencing the most valuable type-strain genomes for metagenomic binning, comparative biology and taxonomic classification.</title>
        <authorList>
            <person name="Goeker M."/>
        </authorList>
    </citation>
    <scope>NUCLEOTIDE SEQUENCE [LARGE SCALE GENOMIC DNA]</scope>
    <source>
        <strain evidence="7 8">DSM 6986</strain>
    </source>
</reference>
<feature type="transmembrane region" description="Helical" evidence="5">
    <location>
        <begin position="350"/>
        <end position="371"/>
    </location>
</feature>
<accession>A0A316C0X2</accession>
<comment type="caution">
    <text evidence="7">The sequence shown here is derived from an EMBL/GenBank/DDBJ whole genome shotgun (WGS) entry which is preliminary data.</text>
</comment>
<keyword evidence="8" id="KW-1185">Reference proteome</keyword>
<dbReference type="Gene3D" id="1.20.1250.20">
    <property type="entry name" value="MFS general substrate transporter like domains"/>
    <property type="match status" value="1"/>
</dbReference>
<dbReference type="EMBL" id="QGGG01000013">
    <property type="protein sequence ID" value="PWJ80110.1"/>
    <property type="molecule type" value="Genomic_DNA"/>
</dbReference>
<proteinExistence type="predicted"/>
<feature type="domain" description="Major facilitator superfamily (MFS) profile" evidence="6">
    <location>
        <begin position="36"/>
        <end position="481"/>
    </location>
</feature>
<dbReference type="STRING" id="1192868.GCA_000304395_01155"/>
<feature type="transmembrane region" description="Helical" evidence="5">
    <location>
        <begin position="189"/>
        <end position="209"/>
    </location>
</feature>
<evidence type="ECO:0000256" key="4">
    <source>
        <dbReference type="ARBA" id="ARBA00023136"/>
    </source>
</evidence>
<feature type="transmembrane region" description="Helical" evidence="5">
    <location>
        <begin position="221"/>
        <end position="244"/>
    </location>
</feature>
<gene>
    <name evidence="7" type="ORF">C7441_11335</name>
</gene>
<feature type="transmembrane region" description="Helical" evidence="5">
    <location>
        <begin position="70"/>
        <end position="88"/>
    </location>
</feature>
<feature type="transmembrane region" description="Helical" evidence="5">
    <location>
        <begin position="250"/>
        <end position="270"/>
    </location>
</feature>
<dbReference type="GO" id="GO:0022857">
    <property type="term" value="F:transmembrane transporter activity"/>
    <property type="evidence" value="ECO:0007669"/>
    <property type="project" value="InterPro"/>
</dbReference>
<dbReference type="PRINTS" id="PR01036">
    <property type="entry name" value="TCRTETB"/>
</dbReference>
<dbReference type="Proteomes" id="UP000245396">
    <property type="component" value="Unassembled WGS sequence"/>
</dbReference>
<dbReference type="InterPro" id="IPR020846">
    <property type="entry name" value="MFS_dom"/>
</dbReference>
<protein>
    <submittedName>
        <fullName evidence="7">Putative MFS family arabinose efflux permease</fullName>
    </submittedName>
</protein>
<feature type="transmembrane region" description="Helical" evidence="5">
    <location>
        <begin position="320"/>
        <end position="338"/>
    </location>
</feature>
<dbReference type="AlphaFoldDB" id="A0A316C0X2"/>
<evidence type="ECO:0000256" key="5">
    <source>
        <dbReference type="SAM" id="Phobius"/>
    </source>
</evidence>
<feature type="transmembrane region" description="Helical" evidence="5">
    <location>
        <begin position="126"/>
        <end position="147"/>
    </location>
</feature>
<feature type="transmembrane region" description="Helical" evidence="5">
    <location>
        <begin position="159"/>
        <end position="177"/>
    </location>
</feature>
<dbReference type="GO" id="GO:0005886">
    <property type="term" value="C:plasma membrane"/>
    <property type="evidence" value="ECO:0007669"/>
    <property type="project" value="TreeGrafter"/>
</dbReference>
<evidence type="ECO:0000256" key="1">
    <source>
        <dbReference type="ARBA" id="ARBA00004141"/>
    </source>
</evidence>
<organism evidence="7 8">
    <name type="scientific">Pseudaminobacter salicylatoxidans</name>
    <dbReference type="NCBI Taxonomy" id="93369"/>
    <lineage>
        <taxon>Bacteria</taxon>
        <taxon>Pseudomonadati</taxon>
        <taxon>Pseudomonadota</taxon>
        <taxon>Alphaproteobacteria</taxon>
        <taxon>Hyphomicrobiales</taxon>
        <taxon>Phyllobacteriaceae</taxon>
        <taxon>Pseudaminobacter</taxon>
    </lineage>
</organism>
<feature type="transmembrane region" description="Helical" evidence="5">
    <location>
        <begin position="458"/>
        <end position="480"/>
    </location>
</feature>
<dbReference type="PROSITE" id="PS50850">
    <property type="entry name" value="MFS"/>
    <property type="match status" value="1"/>
</dbReference>
<keyword evidence="2 5" id="KW-0812">Transmembrane</keyword>
<evidence type="ECO:0000313" key="7">
    <source>
        <dbReference type="EMBL" id="PWJ80110.1"/>
    </source>
</evidence>
<dbReference type="PANTHER" id="PTHR23501:SF154">
    <property type="entry name" value="MULTIDRUG-EFFLUX TRANSPORTER RV1634-RELATED"/>
    <property type="match status" value="1"/>
</dbReference>
<dbReference type="PANTHER" id="PTHR23501">
    <property type="entry name" value="MAJOR FACILITATOR SUPERFAMILY"/>
    <property type="match status" value="1"/>
</dbReference>
<dbReference type="OrthoDB" id="9807274at2"/>
<feature type="transmembrane region" description="Helical" evidence="5">
    <location>
        <begin position="34"/>
        <end position="58"/>
    </location>
</feature>
<dbReference type="Gene3D" id="1.20.1720.10">
    <property type="entry name" value="Multidrug resistance protein D"/>
    <property type="match status" value="1"/>
</dbReference>
<feature type="transmembrane region" description="Helical" evidence="5">
    <location>
        <begin position="377"/>
        <end position="398"/>
    </location>
</feature>
<comment type="subcellular location">
    <subcellularLocation>
        <location evidence="1">Membrane</location>
        <topology evidence="1">Multi-pass membrane protein</topology>
    </subcellularLocation>
</comment>
<dbReference type="Pfam" id="PF07690">
    <property type="entry name" value="MFS_1"/>
    <property type="match status" value="1"/>
</dbReference>
<keyword evidence="4 5" id="KW-0472">Membrane</keyword>
<sequence length="485" mass="49997">MNSNIDDTLPSGGAASVAASAPASWSELFSGRNAFYALALAGGVTLHAVNMYIATTVMPSVIADIGGLDFYAWATTLFVAASILGAALTAKLLKSAGPRGAYVIATLLFCVGTLVCSLALNMPVMLAGRAVQGLGGGFLYALAYGLTRVVLPERLWGRAIGLISAMFGIATLIGPAIGGVFAEYGAWRAAFWSLLPFAALFALLAFATLPRSSWDHNERVSVPFLQLVLLMGAVLAVSAGSLSAETTWKLVGLLAGLLLIALIAAVETGAKARLLPKKSFRISTPLGALYLMIALLMLSMQPEIFVPYLLQKLHGQSPLWAGYLAALMAIGWTVASFLSSRWQERGGDRLALAGPVLALAGLVLLAVFLPVEGGGDWSLLAPISAGLILVGFGIGLAWPSLVTRVYQNAPATEQDLAAGGMTTVQLFAIAFGTACAGMVANFAGIAEPGDVAGASSAAFWLGGIFAVAPAIGVLVAVKVVRLTGR</sequence>
<name>A0A316C0X2_PSESE</name>
<keyword evidence="3 5" id="KW-1133">Transmembrane helix</keyword>
<dbReference type="SUPFAM" id="SSF103473">
    <property type="entry name" value="MFS general substrate transporter"/>
    <property type="match status" value="1"/>
</dbReference>
<feature type="transmembrane region" description="Helical" evidence="5">
    <location>
        <begin position="100"/>
        <end position="120"/>
    </location>
</feature>
<evidence type="ECO:0000256" key="3">
    <source>
        <dbReference type="ARBA" id="ARBA00022989"/>
    </source>
</evidence>
<feature type="transmembrane region" description="Helical" evidence="5">
    <location>
        <begin position="426"/>
        <end position="446"/>
    </location>
</feature>
<feature type="transmembrane region" description="Helical" evidence="5">
    <location>
        <begin position="282"/>
        <end position="300"/>
    </location>
</feature>
<evidence type="ECO:0000259" key="6">
    <source>
        <dbReference type="PROSITE" id="PS50850"/>
    </source>
</evidence>
<dbReference type="RefSeq" id="WP_109613957.1">
    <property type="nucleotide sequence ID" value="NZ_QGGG01000013.1"/>
</dbReference>
<dbReference type="InterPro" id="IPR036259">
    <property type="entry name" value="MFS_trans_sf"/>
</dbReference>
<evidence type="ECO:0000256" key="2">
    <source>
        <dbReference type="ARBA" id="ARBA00022692"/>
    </source>
</evidence>
<evidence type="ECO:0000313" key="8">
    <source>
        <dbReference type="Proteomes" id="UP000245396"/>
    </source>
</evidence>